<evidence type="ECO:0000313" key="3">
    <source>
        <dbReference type="Proteomes" id="UP000297890"/>
    </source>
</evidence>
<evidence type="ECO:0000256" key="1">
    <source>
        <dbReference type="SAM" id="SignalP"/>
    </source>
</evidence>
<reference evidence="2 3" key="1">
    <citation type="journal article" date="2019" name="ISME J.">
        <title>Candidatus Macondimonas diazotrophica, a novel gammaproteobacterial genus dominating crude-oil-contaminated coastal sediments.</title>
        <authorList>
            <person name="Karthikeyan S."/>
            <person name="Konstantinidis K."/>
        </authorList>
    </citation>
    <scope>NUCLEOTIDE SEQUENCE [LARGE SCALE GENOMIC DNA]</scope>
    <source>
        <strain evidence="2 3">KTK01</strain>
    </source>
</reference>
<accession>A0A4Z0F8K9</accession>
<dbReference type="Gene3D" id="3.40.1420.30">
    <property type="match status" value="1"/>
</dbReference>
<feature type="chain" id="PRO_5021297142" description="Beta-lactamase-inhibitor-like PepSY-like domain-containing protein" evidence="1">
    <location>
        <begin position="25"/>
        <end position="161"/>
    </location>
</feature>
<feature type="signal peptide" evidence="1">
    <location>
        <begin position="1"/>
        <end position="24"/>
    </location>
</feature>
<dbReference type="EMBL" id="SRIO01000011">
    <property type="protein sequence ID" value="TFZ82149.1"/>
    <property type="molecule type" value="Genomic_DNA"/>
</dbReference>
<proteinExistence type="predicted"/>
<dbReference type="Proteomes" id="UP000297890">
    <property type="component" value="Unassembled WGS sequence"/>
</dbReference>
<evidence type="ECO:0008006" key="4">
    <source>
        <dbReference type="Google" id="ProtNLM"/>
    </source>
</evidence>
<keyword evidence="3" id="KW-1185">Reference proteome</keyword>
<sequence length="161" mass="17673">MISRTFATSVVALCVWLFGAGAMAGEETPIALSEVPESVMSAARTAMPEARFRSANTERETDGTLVYEIQGRTIDNRQIEVDVLPSGEIEEIEVEFTRDLVPGAVLKAVESRYPDFEIEFIEASHSASKKVVQYEFAGRVNGDKLDLDVSADGRRIQVADD</sequence>
<protein>
    <recommendedName>
        <fullName evidence="4">Beta-lactamase-inhibitor-like PepSY-like domain-containing protein</fullName>
    </recommendedName>
</protein>
<organism evidence="2 3">
    <name type="scientific">Candidatus Macondimonas diazotrophica</name>
    <dbReference type="NCBI Taxonomy" id="2305248"/>
    <lineage>
        <taxon>Bacteria</taxon>
        <taxon>Pseudomonadati</taxon>
        <taxon>Pseudomonadota</taxon>
        <taxon>Gammaproteobacteria</taxon>
        <taxon>Chromatiales</taxon>
        <taxon>Ectothiorhodospiraceae</taxon>
        <taxon>Candidatus Macondimonas</taxon>
    </lineage>
</organism>
<dbReference type="RefSeq" id="WP_135282077.1">
    <property type="nucleotide sequence ID" value="NZ_SRIO01000011.1"/>
</dbReference>
<comment type="caution">
    <text evidence="2">The sequence shown here is derived from an EMBL/GenBank/DDBJ whole genome shotgun (WGS) entry which is preliminary data.</text>
</comment>
<keyword evidence="1" id="KW-0732">Signal</keyword>
<evidence type="ECO:0000313" key="2">
    <source>
        <dbReference type="EMBL" id="TFZ82149.1"/>
    </source>
</evidence>
<name>A0A4Z0F8K9_9GAMM</name>
<gene>
    <name evidence="2" type="ORF">E4680_08985</name>
</gene>
<dbReference type="AlphaFoldDB" id="A0A4Z0F8K9"/>
<dbReference type="OrthoDB" id="7063095at2"/>
<dbReference type="SUPFAM" id="SSF160574">
    <property type="entry name" value="BT0923-like"/>
    <property type="match status" value="1"/>
</dbReference>